<dbReference type="Proteomes" id="UP000019202">
    <property type="component" value="Unassembled WGS sequence"/>
</dbReference>
<evidence type="ECO:0000313" key="1">
    <source>
        <dbReference type="EMBL" id="CDL81851.1"/>
    </source>
</evidence>
<accession>W1IW50</accession>
<proteinExistence type="predicted"/>
<keyword evidence="2" id="KW-1185">Reference proteome</keyword>
<dbReference type="AlphaFoldDB" id="W1IW50"/>
<comment type="caution">
    <text evidence="1">The sequence shown here is derived from an EMBL/GenBank/DDBJ whole genome shotgun (WGS) entry which is preliminary data.</text>
</comment>
<dbReference type="EMBL" id="CBXF010000068">
    <property type="protein sequence ID" value="CDL81851.1"/>
    <property type="molecule type" value="Genomic_DNA"/>
</dbReference>
<reference evidence="1" key="1">
    <citation type="submission" date="2013-11" db="EMBL/GenBank/DDBJ databases">
        <title>Draft genome sequence and annotation of the entomopathogenic bacteria, Xenorhabdus cabanillasi strain JM26 and Xenorhabdus szentirmai strain DSM 16338.</title>
        <authorList>
            <person name="Gualtieri M."/>
            <person name="Ogier J.C."/>
            <person name="Pages S."/>
            <person name="Givaudan A."/>
            <person name="Gaudriault S."/>
        </authorList>
    </citation>
    <scope>NUCLEOTIDE SEQUENCE [LARGE SCALE GENOMIC DNA]</scope>
    <source>
        <strain evidence="1">DSM 16338</strain>
    </source>
</reference>
<protein>
    <submittedName>
        <fullName evidence="1">Uncharacterized protein</fullName>
    </submittedName>
</protein>
<organism evidence="1 2">
    <name type="scientific">Xenorhabdus szentirmaii DSM 16338</name>
    <dbReference type="NCBI Taxonomy" id="1427518"/>
    <lineage>
        <taxon>Bacteria</taxon>
        <taxon>Pseudomonadati</taxon>
        <taxon>Pseudomonadota</taxon>
        <taxon>Gammaproteobacteria</taxon>
        <taxon>Enterobacterales</taxon>
        <taxon>Morganellaceae</taxon>
        <taxon>Xenorhabdus</taxon>
    </lineage>
</organism>
<name>W1IW50_9GAMM</name>
<evidence type="ECO:0000313" key="2">
    <source>
        <dbReference type="Proteomes" id="UP000019202"/>
    </source>
</evidence>
<sequence length="40" mass="4889">MLNLFNLMHNYSFFMMEPEDLIESKLCINNYTMILIKIIF</sequence>
<gene>
    <name evidence="1" type="ORF">XSR1_160066</name>
</gene>